<feature type="transmembrane region" description="Helical" evidence="1">
    <location>
        <begin position="315"/>
        <end position="339"/>
    </location>
</feature>
<name>A0A212KI69_9FIRM</name>
<gene>
    <name evidence="2" type="ORF">KL86CLO1_13249</name>
</gene>
<accession>A0A212KI69</accession>
<keyword evidence="1" id="KW-1133">Transmembrane helix</keyword>
<proteinExistence type="predicted"/>
<feature type="transmembrane region" description="Helical" evidence="1">
    <location>
        <begin position="375"/>
        <end position="393"/>
    </location>
</feature>
<feature type="transmembrane region" description="Helical" evidence="1">
    <location>
        <begin position="206"/>
        <end position="227"/>
    </location>
</feature>
<sequence>MRKKDALKRERGLLVFLLLFALVFLRYCYFGLQYFPQLDDYIQMHNQSAFYTAKQVIMDMGLLASRPLASVGDYFVWSRFWGQMILAVAILSALYAGSAVLFRDVWREYFGTGYVFLTVYALLPLGMEGTYWVSASSRVLPSLFLTALAMRLLQRWCRDGRWPVLALYFVTQLLSFCFYEQGLVLSVTGALLVGILEFKTERRRSLFALLTFVNAGIYFAFTGYFSAAAGQLGTRMKLTLPWQAGWDEVFESAFFQAKQVYVFAGWKTAARGFRRGAELIFSGPNPLWAILLLGLCALLFFSAKKYTGETTRTPAALIIGFLMALAPITLFFVLAQPAVALRNTVFSFCGLALMADALFGLVFRRASFRETITGGVCAALALVFCVAAVSELADYRQTYLNDQAAGTAVRAALDEGKAVSVGGTVAVVGLEGNYLPEQNFEFHEHIHGATESVWAFTGLLACESGNRDFPYVTPVPSAAGADLSGFDAVLVYDRAGGTASYYEP</sequence>
<evidence type="ECO:0000313" key="2">
    <source>
        <dbReference type="EMBL" id="SBW11362.1"/>
    </source>
</evidence>
<organism evidence="2">
    <name type="scientific">uncultured Eubacteriales bacterium</name>
    <dbReference type="NCBI Taxonomy" id="172733"/>
    <lineage>
        <taxon>Bacteria</taxon>
        <taxon>Bacillati</taxon>
        <taxon>Bacillota</taxon>
        <taxon>Clostridia</taxon>
        <taxon>Eubacteriales</taxon>
        <taxon>environmental samples</taxon>
    </lineage>
</organism>
<feature type="transmembrane region" description="Helical" evidence="1">
    <location>
        <begin position="80"/>
        <end position="102"/>
    </location>
</feature>
<keyword evidence="1" id="KW-0812">Transmembrane</keyword>
<protein>
    <submittedName>
        <fullName evidence="2">Cation diffusion facilitator family transporter</fullName>
    </submittedName>
</protein>
<feature type="transmembrane region" description="Helical" evidence="1">
    <location>
        <begin position="345"/>
        <end position="363"/>
    </location>
</feature>
<feature type="transmembrane region" description="Helical" evidence="1">
    <location>
        <begin position="286"/>
        <end position="303"/>
    </location>
</feature>
<dbReference type="AlphaFoldDB" id="A0A212KI69"/>
<evidence type="ECO:0000256" key="1">
    <source>
        <dbReference type="SAM" id="Phobius"/>
    </source>
</evidence>
<feature type="transmembrane region" description="Helical" evidence="1">
    <location>
        <begin position="165"/>
        <end position="194"/>
    </location>
</feature>
<dbReference type="EMBL" id="FLUN01000001">
    <property type="protein sequence ID" value="SBW11362.1"/>
    <property type="molecule type" value="Genomic_DNA"/>
</dbReference>
<feature type="transmembrane region" description="Helical" evidence="1">
    <location>
        <begin position="12"/>
        <end position="32"/>
    </location>
</feature>
<feature type="transmembrane region" description="Helical" evidence="1">
    <location>
        <begin position="114"/>
        <end position="133"/>
    </location>
</feature>
<keyword evidence="1" id="KW-0472">Membrane</keyword>
<reference evidence="2" key="1">
    <citation type="submission" date="2016-04" db="EMBL/GenBank/DDBJ databases">
        <authorList>
            <person name="Evans L.H."/>
            <person name="Alamgir A."/>
            <person name="Owens N."/>
            <person name="Weber N.D."/>
            <person name="Virtaneva K."/>
            <person name="Barbian K."/>
            <person name="Babar A."/>
            <person name="Rosenke K."/>
        </authorList>
    </citation>
    <scope>NUCLEOTIDE SEQUENCE</scope>
    <source>
        <strain evidence="2">86</strain>
    </source>
</reference>